<keyword evidence="2" id="KW-0472">Membrane</keyword>
<dbReference type="Proteomes" id="UP000518206">
    <property type="component" value="Unassembled WGS sequence"/>
</dbReference>
<comment type="caution">
    <text evidence="3">The sequence shown here is derived from an EMBL/GenBank/DDBJ whole genome shotgun (WGS) entry which is preliminary data.</text>
</comment>
<dbReference type="AlphaFoldDB" id="A0A7W4UHG8"/>
<evidence type="ECO:0000256" key="1">
    <source>
        <dbReference type="SAM" id="MobiDB-lite"/>
    </source>
</evidence>
<name>A0A7W4UHG8_9CELL</name>
<organism evidence="3 4">
    <name type="scientific">Cellulomonas cellasea</name>
    <dbReference type="NCBI Taxonomy" id="43670"/>
    <lineage>
        <taxon>Bacteria</taxon>
        <taxon>Bacillati</taxon>
        <taxon>Actinomycetota</taxon>
        <taxon>Actinomycetes</taxon>
        <taxon>Micrococcales</taxon>
        <taxon>Cellulomonadaceae</taxon>
        <taxon>Cellulomonas</taxon>
    </lineage>
</organism>
<evidence type="ECO:0000256" key="2">
    <source>
        <dbReference type="SAM" id="Phobius"/>
    </source>
</evidence>
<keyword evidence="2" id="KW-0812">Transmembrane</keyword>
<feature type="transmembrane region" description="Helical" evidence="2">
    <location>
        <begin position="31"/>
        <end position="51"/>
    </location>
</feature>
<accession>A0A7W4UHG8</accession>
<evidence type="ECO:0000313" key="4">
    <source>
        <dbReference type="Proteomes" id="UP000518206"/>
    </source>
</evidence>
<feature type="compositionally biased region" description="Gly residues" evidence="1">
    <location>
        <begin position="87"/>
        <end position="115"/>
    </location>
</feature>
<reference evidence="3 4" key="1">
    <citation type="submission" date="2020-08" db="EMBL/GenBank/DDBJ databases">
        <title>The Agave Microbiome: Exploring the role of microbial communities in plant adaptations to desert environments.</title>
        <authorList>
            <person name="Partida-Martinez L.P."/>
        </authorList>
    </citation>
    <scope>NUCLEOTIDE SEQUENCE [LARGE SCALE GENOMIC DNA]</scope>
    <source>
        <strain evidence="3 4">RAS26</strain>
    </source>
</reference>
<feature type="region of interest" description="Disordered" evidence="1">
    <location>
        <begin position="69"/>
        <end position="115"/>
    </location>
</feature>
<proteinExistence type="predicted"/>
<gene>
    <name evidence="3" type="ORF">FHR80_002842</name>
</gene>
<reference evidence="3 4" key="2">
    <citation type="submission" date="2020-08" db="EMBL/GenBank/DDBJ databases">
        <authorList>
            <person name="Partida-Martinez L."/>
            <person name="Huntemann M."/>
            <person name="Clum A."/>
            <person name="Wang J."/>
            <person name="Palaniappan K."/>
            <person name="Ritter S."/>
            <person name="Chen I.-M."/>
            <person name="Stamatis D."/>
            <person name="Reddy T."/>
            <person name="O'Malley R."/>
            <person name="Daum C."/>
            <person name="Shapiro N."/>
            <person name="Ivanova N."/>
            <person name="Kyrpides N."/>
            <person name="Woyke T."/>
        </authorList>
    </citation>
    <scope>NUCLEOTIDE SEQUENCE [LARGE SCALE GENOMIC DNA]</scope>
    <source>
        <strain evidence="3 4">RAS26</strain>
    </source>
</reference>
<evidence type="ECO:0000313" key="3">
    <source>
        <dbReference type="EMBL" id="MBB2923914.1"/>
    </source>
</evidence>
<dbReference type="EMBL" id="JACHVX010000004">
    <property type="protein sequence ID" value="MBB2923914.1"/>
    <property type="molecule type" value="Genomic_DNA"/>
</dbReference>
<keyword evidence="2" id="KW-1133">Transmembrane helix</keyword>
<sequence length="115" mass="11074">MSATAWVVRLAATPSPTPVEVPLSEQASPGVLGFLVTFAVAVAAILLALSLTRHLRIVDRRAAQLARDEDAVLGAAEPGVDEDDPEGGAGGPGDGRAGGGGGGPAGGRPGGGAGA</sequence>
<protein>
    <submittedName>
        <fullName evidence="3">Putative membrane protein YgcG</fullName>
    </submittedName>
</protein>
<dbReference type="RefSeq" id="WP_183296737.1">
    <property type="nucleotide sequence ID" value="NZ_JACHVX010000004.1"/>
</dbReference>